<evidence type="ECO:0000256" key="8">
    <source>
        <dbReference type="SAM" id="Phobius"/>
    </source>
</evidence>
<dbReference type="InterPro" id="IPR037272">
    <property type="entry name" value="SNS_sf"/>
</dbReference>
<feature type="transmembrane region" description="Helical" evidence="8">
    <location>
        <begin position="95"/>
        <end position="119"/>
    </location>
</feature>
<accession>A0A5E3ZW38</accession>
<dbReference type="AlphaFoldDB" id="A0A5E3ZW38"/>
<feature type="transmembrane region" description="Helical" evidence="8">
    <location>
        <begin position="21"/>
        <end position="40"/>
    </location>
</feature>
<feature type="transmembrane region" description="Helical" evidence="8">
    <location>
        <begin position="158"/>
        <end position="175"/>
    </location>
</feature>
<dbReference type="EMBL" id="LR584267">
    <property type="protein sequence ID" value="VHN99987.1"/>
    <property type="molecule type" value="Genomic_DNA"/>
</dbReference>
<protein>
    <recommendedName>
        <fullName evidence="6">Transporter</fullName>
    </recommendedName>
</protein>
<dbReference type="GO" id="GO:0016020">
    <property type="term" value="C:membrane"/>
    <property type="evidence" value="ECO:0007669"/>
    <property type="project" value="UniProtKB-SubCell"/>
</dbReference>
<dbReference type="NCBIfam" id="NF037979">
    <property type="entry name" value="Na_transp"/>
    <property type="match status" value="1"/>
</dbReference>
<feature type="transmembrane region" description="Helical" evidence="8">
    <location>
        <begin position="187"/>
        <end position="209"/>
    </location>
</feature>
<evidence type="ECO:0000256" key="2">
    <source>
        <dbReference type="ARBA" id="ARBA00022448"/>
    </source>
</evidence>
<evidence type="ECO:0000256" key="6">
    <source>
        <dbReference type="RuleBase" id="RU003732"/>
    </source>
</evidence>
<evidence type="ECO:0000256" key="5">
    <source>
        <dbReference type="ARBA" id="ARBA00023136"/>
    </source>
</evidence>
<dbReference type="GeneID" id="84894377"/>
<organism evidence="9 10">
    <name type="scientific">Lawsonella clevelandensis</name>
    <dbReference type="NCBI Taxonomy" id="1528099"/>
    <lineage>
        <taxon>Bacteria</taxon>
        <taxon>Bacillati</taxon>
        <taxon>Actinomycetota</taxon>
        <taxon>Actinomycetes</taxon>
        <taxon>Mycobacteriales</taxon>
        <taxon>Lawsonellaceae</taxon>
        <taxon>Lawsonella</taxon>
    </lineage>
</organism>
<sequence>MTAVNTDHSTPASRETFSRRSVFIMAAIGSAVGLGNIWRFPYVAYQNGGGAFLIPYLCALLTAGIPLLILEYSLGHRYRGSGPLAFRRISKWGEFAGWFQVFIAFLIALYYPIIIAWAVRYMGYSFRQEWGNDPARFFNESFLHKAADGFGLHMVPNLLIPLLLVWAVIVIVMALGVENGIGRLNRVFVPVLVILFASLVIRALFLPGAAEGLNVFFTPKWESLLHPTVWIAAYGQIFFSLNVGFAVMITYSSYLKRKTNLVGTGYVVAFANSSFEALAGIGVFATLGFLAVSSGQQVGDVAEGGIGLAFIAFPTIISQMPGGTVFGVVFFGCLAIAGLTSQISVVEVCIAAIRDKFGLARWAATTAVILPLLIASILLFPTTTGSSTLDIFDKFVCSIGIVSAAIVAMLTISWGLHHLPILQTHLNALSSRHVGWPWRFCVSLLTPAVLLIILATEVHSIVTEGYGNYHQWALLAFGWLPILCFFIIALLLPLLPWPAAAEVDKGAVRRPEEDCAQRRHSETHDEGNAVTQDPPA</sequence>
<feature type="transmembrane region" description="Helical" evidence="8">
    <location>
        <begin position="472"/>
        <end position="495"/>
    </location>
</feature>
<evidence type="ECO:0000313" key="10">
    <source>
        <dbReference type="Proteomes" id="UP000324288"/>
    </source>
</evidence>
<reference evidence="9 10" key="1">
    <citation type="submission" date="2019-04" db="EMBL/GenBank/DDBJ databases">
        <authorList>
            <person name="Seth-Smith MB H."/>
            <person name="Seth-Smith H."/>
        </authorList>
    </citation>
    <scope>NUCLEOTIDE SEQUENCE [LARGE SCALE GENOMIC DNA]</scope>
    <source>
        <strain evidence="9">USB-603019</strain>
    </source>
</reference>
<proteinExistence type="inferred from homology"/>
<dbReference type="RefSeq" id="WP_197736899.1">
    <property type="nucleotide sequence ID" value="NZ_CP009312.1"/>
</dbReference>
<keyword evidence="5 8" id="KW-0472">Membrane</keyword>
<dbReference type="PANTHER" id="PTHR42948">
    <property type="entry name" value="TRANSPORTER"/>
    <property type="match status" value="1"/>
</dbReference>
<feature type="transmembrane region" description="Helical" evidence="8">
    <location>
        <begin position="266"/>
        <end position="292"/>
    </location>
</feature>
<keyword evidence="6" id="KW-0769">Symport</keyword>
<name>A0A5E3ZW38_9ACTN</name>
<dbReference type="Pfam" id="PF00209">
    <property type="entry name" value="SNF"/>
    <property type="match status" value="2"/>
</dbReference>
<dbReference type="PRINTS" id="PR00176">
    <property type="entry name" value="NANEUSMPORT"/>
</dbReference>
<dbReference type="GO" id="GO:0015293">
    <property type="term" value="F:symporter activity"/>
    <property type="evidence" value="ECO:0007669"/>
    <property type="project" value="UniProtKB-KW"/>
</dbReference>
<feature type="transmembrane region" description="Helical" evidence="8">
    <location>
        <begin position="359"/>
        <end position="380"/>
    </location>
</feature>
<feature type="compositionally biased region" description="Basic and acidic residues" evidence="7">
    <location>
        <begin position="511"/>
        <end position="527"/>
    </location>
</feature>
<dbReference type="SUPFAM" id="SSF161070">
    <property type="entry name" value="SNF-like"/>
    <property type="match status" value="1"/>
</dbReference>
<feature type="region of interest" description="Disordered" evidence="7">
    <location>
        <begin position="511"/>
        <end position="536"/>
    </location>
</feature>
<evidence type="ECO:0000313" key="9">
    <source>
        <dbReference type="EMBL" id="VHN99987.1"/>
    </source>
</evidence>
<dbReference type="CDD" id="cd10334">
    <property type="entry name" value="SLC6sbd_u1"/>
    <property type="match status" value="1"/>
</dbReference>
<evidence type="ECO:0000256" key="7">
    <source>
        <dbReference type="SAM" id="MobiDB-lite"/>
    </source>
</evidence>
<dbReference type="PROSITE" id="PS50267">
    <property type="entry name" value="NA_NEUROTRAN_SYMP_3"/>
    <property type="match status" value="1"/>
</dbReference>
<feature type="transmembrane region" description="Helical" evidence="8">
    <location>
        <begin position="229"/>
        <end position="254"/>
    </location>
</feature>
<dbReference type="PROSITE" id="PS00610">
    <property type="entry name" value="NA_NEUROTRAN_SYMP_1"/>
    <property type="match status" value="1"/>
</dbReference>
<dbReference type="Proteomes" id="UP000324288">
    <property type="component" value="Chromosome"/>
</dbReference>
<gene>
    <name evidence="9" type="ORF">LC603019_00387</name>
</gene>
<feature type="transmembrane region" description="Helical" evidence="8">
    <location>
        <begin position="324"/>
        <end position="353"/>
    </location>
</feature>
<comment type="subcellular location">
    <subcellularLocation>
        <location evidence="1">Membrane</location>
        <topology evidence="1">Multi-pass membrane protein</topology>
    </subcellularLocation>
</comment>
<keyword evidence="10" id="KW-1185">Reference proteome</keyword>
<dbReference type="InterPro" id="IPR000175">
    <property type="entry name" value="Na/ntran_symport"/>
</dbReference>
<keyword evidence="2 6" id="KW-0813">Transport</keyword>
<feature type="transmembrane region" description="Helical" evidence="8">
    <location>
        <begin position="52"/>
        <end position="74"/>
    </location>
</feature>
<comment type="similarity">
    <text evidence="6">Belongs to the sodium:neurotransmitter symporter (SNF) (TC 2.A.22) family.</text>
</comment>
<feature type="transmembrane region" description="Helical" evidence="8">
    <location>
        <begin position="436"/>
        <end position="460"/>
    </location>
</feature>
<evidence type="ECO:0000256" key="1">
    <source>
        <dbReference type="ARBA" id="ARBA00004141"/>
    </source>
</evidence>
<dbReference type="PANTHER" id="PTHR42948:SF1">
    <property type="entry name" value="TRANSPORTER"/>
    <property type="match status" value="1"/>
</dbReference>
<evidence type="ECO:0000256" key="4">
    <source>
        <dbReference type="ARBA" id="ARBA00022989"/>
    </source>
</evidence>
<keyword evidence="3 6" id="KW-0812">Transmembrane</keyword>
<keyword evidence="4 8" id="KW-1133">Transmembrane helix</keyword>
<feature type="transmembrane region" description="Helical" evidence="8">
    <location>
        <begin position="392"/>
        <end position="416"/>
    </location>
</feature>
<evidence type="ECO:0000256" key="3">
    <source>
        <dbReference type="ARBA" id="ARBA00022692"/>
    </source>
</evidence>